<feature type="domain" description="AAA+ ATPase" evidence="5">
    <location>
        <begin position="688"/>
        <end position="827"/>
    </location>
</feature>
<keyword evidence="7" id="KW-1185">Reference proteome</keyword>
<feature type="region of interest" description="Disordered" evidence="4">
    <location>
        <begin position="893"/>
        <end position="914"/>
    </location>
</feature>
<dbReference type="Pfam" id="PF17866">
    <property type="entry name" value="AAA_lid_6"/>
    <property type="match status" value="1"/>
</dbReference>
<dbReference type="GO" id="GO:0005524">
    <property type="term" value="F:ATP binding"/>
    <property type="evidence" value="ECO:0007669"/>
    <property type="project" value="UniProtKB-KW"/>
</dbReference>
<dbReference type="KEGG" id="arev:RVR_2479"/>
<dbReference type="SMART" id="SM00710">
    <property type="entry name" value="PbH1"/>
    <property type="match status" value="15"/>
</dbReference>
<evidence type="ECO:0000256" key="4">
    <source>
        <dbReference type="SAM" id="MobiDB-lite"/>
    </source>
</evidence>
<evidence type="ECO:0000259" key="5">
    <source>
        <dbReference type="SMART" id="SM00382"/>
    </source>
</evidence>
<proteinExistence type="inferred from homology"/>
<dbReference type="Gene3D" id="2.160.20.20">
    <property type="match status" value="1"/>
</dbReference>
<gene>
    <name evidence="6" type="ORF">RVR_2479</name>
</gene>
<evidence type="ECO:0000313" key="7">
    <source>
        <dbReference type="Proteomes" id="UP000595703"/>
    </source>
</evidence>
<dbReference type="SUPFAM" id="SSF51126">
    <property type="entry name" value="Pectin lyase-like"/>
    <property type="match status" value="3"/>
</dbReference>
<dbReference type="AlphaFoldDB" id="A0A7U3UMF7"/>
<dbReference type="InterPro" id="IPR041627">
    <property type="entry name" value="AAA_lid_6"/>
</dbReference>
<protein>
    <submittedName>
        <fullName evidence="6">Putative sporulation protein K-like protein</fullName>
    </submittedName>
</protein>
<dbReference type="PANTHER" id="PTHR43392">
    <property type="entry name" value="AAA-TYPE ATPASE FAMILY PROTEIN / ANKYRIN REPEAT FAMILY PROTEIN"/>
    <property type="match status" value="1"/>
</dbReference>
<evidence type="ECO:0000256" key="3">
    <source>
        <dbReference type="ARBA" id="ARBA00022840"/>
    </source>
</evidence>
<dbReference type="Pfam" id="PF00004">
    <property type="entry name" value="AAA"/>
    <property type="match status" value="1"/>
</dbReference>
<dbReference type="FunFam" id="3.40.50.300:FF:000216">
    <property type="entry name" value="Type VII secretion ATPase EccA"/>
    <property type="match status" value="1"/>
</dbReference>
<accession>A0A7U3UMF7</accession>
<feature type="compositionally biased region" description="Gly residues" evidence="4">
    <location>
        <begin position="232"/>
        <end position="243"/>
    </location>
</feature>
<organism evidence="6 7">
    <name type="scientific">Actinacidiphila reveromycinica</name>
    <dbReference type="NCBI Taxonomy" id="659352"/>
    <lineage>
        <taxon>Bacteria</taxon>
        <taxon>Bacillati</taxon>
        <taxon>Actinomycetota</taxon>
        <taxon>Actinomycetes</taxon>
        <taxon>Kitasatosporales</taxon>
        <taxon>Streptomycetaceae</taxon>
        <taxon>Actinacidiphila</taxon>
    </lineage>
</organism>
<dbReference type="PRINTS" id="PR00819">
    <property type="entry name" value="CBXCFQXSUPER"/>
</dbReference>
<evidence type="ECO:0000313" key="6">
    <source>
        <dbReference type="EMBL" id="BBA96945.1"/>
    </source>
</evidence>
<reference evidence="6 7" key="4">
    <citation type="journal article" date="2020" name="Sci. Rep.">
        <title>beta-carboline chemical signals induce reveromycin production through a LuxR family regulator in Streptomyces sp. SN-593.</title>
        <authorList>
            <person name="Panthee S."/>
            <person name="Kito N."/>
            <person name="Hayashi T."/>
            <person name="Shimizu T."/>
            <person name="Ishikawa J."/>
            <person name="Hamamoto H."/>
            <person name="Osada H."/>
            <person name="Takahashi S."/>
        </authorList>
    </citation>
    <scope>NUCLEOTIDE SEQUENCE [LARGE SCALE GENOMIC DNA]</scope>
    <source>
        <strain evidence="6 7">SN-593</strain>
    </source>
</reference>
<dbReference type="Proteomes" id="UP000595703">
    <property type="component" value="Chromosome"/>
</dbReference>
<dbReference type="SUPFAM" id="SSF52540">
    <property type="entry name" value="P-loop containing nucleoside triphosphate hydrolases"/>
    <property type="match status" value="1"/>
</dbReference>
<dbReference type="CDD" id="cd00009">
    <property type="entry name" value="AAA"/>
    <property type="match status" value="1"/>
</dbReference>
<keyword evidence="2" id="KW-0547">Nucleotide-binding</keyword>
<dbReference type="PANTHER" id="PTHR43392:SF2">
    <property type="entry name" value="AAA-TYPE ATPASE FAMILY PROTEIN _ ANKYRIN REPEAT FAMILY PROTEIN"/>
    <property type="match status" value="1"/>
</dbReference>
<dbReference type="InterPro" id="IPR000641">
    <property type="entry name" value="CbxX/CfxQ"/>
</dbReference>
<dbReference type="EMBL" id="AP018365">
    <property type="protein sequence ID" value="BBA96945.1"/>
    <property type="molecule type" value="Genomic_DNA"/>
</dbReference>
<feature type="region of interest" description="Disordered" evidence="4">
    <location>
        <begin position="230"/>
        <end position="255"/>
    </location>
</feature>
<dbReference type="InterPro" id="IPR012332">
    <property type="entry name" value="Autotransporter_pectin_lyase_C"/>
</dbReference>
<dbReference type="Gene3D" id="3.40.50.300">
    <property type="entry name" value="P-loop containing nucleotide triphosphate hydrolases"/>
    <property type="match status" value="1"/>
</dbReference>
<dbReference type="InterPro" id="IPR011050">
    <property type="entry name" value="Pectin_lyase_fold/virulence"/>
</dbReference>
<dbReference type="InterPro" id="IPR039448">
    <property type="entry name" value="Beta_helix"/>
</dbReference>
<reference evidence="6 7" key="2">
    <citation type="journal article" date="2011" name="J. Antibiot.">
        <title>Furaquinocins I and J: novel polyketide isoprenoid hybrid compounds from Streptomyces reveromyceticus SN-593.</title>
        <authorList>
            <person name="Panthee S."/>
            <person name="Takahashi S."/>
            <person name="Takagi H."/>
            <person name="Nogawa T."/>
            <person name="Oowada E."/>
            <person name="Uramoto M."/>
            <person name="Osada H."/>
        </authorList>
    </citation>
    <scope>NUCLEOTIDE SEQUENCE [LARGE SCALE GENOMIC DNA]</scope>
    <source>
        <strain evidence="6 7">SN-593</strain>
    </source>
</reference>
<sequence length="914" mass="94098">MKSVLRVGPRGWGGHRSVMAAVRAAEPGATVSVQPGTYTENVVLDRGISLVAEKGAGTVRLVGAHGPALAVHGGGTVRDLLIEHPNGEPAVSVTAGEVLIEGCEITGGPLQVSGTANPVVRNCRVHHTGEVGLYLVGDSTAVIEGCEIADITSAGVFVDHGAAPVLRRVTVSGTGGHGLRFTGSSRATVQECEVRDTGAAAVAVDATAVPRLTGCHVTDSAAAGVVVTGRAGAPGRGQDGGDGSRPARGEEDAGGGAAGVVLRDCRISATAGDGVHVTGQAVVSLLNCRISQTGAAGVVTAADARLRLEGTAVSDTGDTGLAVGGASRVEVRRGAVHRAGANGVYAADTARLRLRDTVVDESAYTAVHADGASRLELGGCELRGTPEHGVRGAGDALVTVEDTAIEDVGLAGLCVEGADLTARRCKITKVATGVSLTTEHRPLLDGCHIDGCGGVGIDVAAETSALVVGCRVLNTAGAGVYVRERATPWIVDCSVTDTGGTGMVVRQDAAPRVHGLSLTRTAKNGLYIADGGCGRFDFCDISDAAFPAVYVGGGAAPVLRACLIHDTEEGVKCEEGSEARFVGCRAKNVTTGELPDSAKDPAAGTTTGVGSRLPAIVGAAGADVGTPDTVSTDGAEVREPTGEDLAQVLDELDGLVGLAGVKHDVSTMVKVMQLVRQRTEAGLVAPPLSRHLVFAGNSGTGKTTVARLYGRILAAVGLLSRGHLVEADRGSLVGEYVGHTAPKTTAVFRQALGGVLFIDEAYALTPSGQGADYGREAIATLVKLMEDHRDNIVVIVAGYPDEMERFVGVNPGLASRFTRTLVFEDYEDAELVRIVDWQAARHQYELPEYTREALLAHFGTIVRDDRFGNGRTARQLFQRMTENHARRVVEMTAPTTEDLSTLLPEDLPGAQPVQ</sequence>
<keyword evidence="3" id="KW-0067">ATP-binding</keyword>
<dbReference type="InterPro" id="IPR050773">
    <property type="entry name" value="CbxX/CfxQ_RuBisCO_ESX"/>
</dbReference>
<dbReference type="Pfam" id="PF13229">
    <property type="entry name" value="Beta_helix"/>
    <property type="match status" value="2"/>
</dbReference>
<dbReference type="Gene3D" id="2.160.20.10">
    <property type="entry name" value="Single-stranded right-handed beta-helix, Pectin lyase-like"/>
    <property type="match status" value="2"/>
</dbReference>
<dbReference type="InterPro" id="IPR003959">
    <property type="entry name" value="ATPase_AAA_core"/>
</dbReference>
<name>A0A7U3UMF7_9ACTN</name>
<dbReference type="InterPro" id="IPR003593">
    <property type="entry name" value="AAA+_ATPase"/>
</dbReference>
<reference evidence="6 7" key="1">
    <citation type="journal article" date="2010" name="J. Bacteriol.">
        <title>Biochemical characterization of a novel indole prenyltransferase from Streptomyces sp. SN-593.</title>
        <authorList>
            <person name="Takahashi S."/>
            <person name="Takagi H."/>
            <person name="Toyoda A."/>
            <person name="Uramoto M."/>
            <person name="Nogawa T."/>
            <person name="Ueki M."/>
            <person name="Sakaki Y."/>
            <person name="Osada H."/>
        </authorList>
    </citation>
    <scope>NUCLEOTIDE SEQUENCE [LARGE SCALE GENOMIC DNA]</scope>
    <source>
        <strain evidence="6 7">SN-593</strain>
    </source>
</reference>
<dbReference type="SMART" id="SM00382">
    <property type="entry name" value="AAA"/>
    <property type="match status" value="1"/>
</dbReference>
<dbReference type="InterPro" id="IPR027417">
    <property type="entry name" value="P-loop_NTPase"/>
</dbReference>
<reference evidence="6 7" key="3">
    <citation type="journal article" date="2011" name="Nat. Chem. Biol.">
        <title>Reveromycin A biosynthesis uses RevG and RevJ for stereospecific spiroacetal formation.</title>
        <authorList>
            <person name="Takahashi S."/>
            <person name="Toyoda A."/>
            <person name="Sekiyama Y."/>
            <person name="Takagi H."/>
            <person name="Nogawa T."/>
            <person name="Uramoto M."/>
            <person name="Suzuki R."/>
            <person name="Koshino H."/>
            <person name="Kumano T."/>
            <person name="Panthee S."/>
            <person name="Dairi T."/>
            <person name="Ishikawa J."/>
            <person name="Ikeda H."/>
            <person name="Sakaki Y."/>
            <person name="Osada H."/>
        </authorList>
    </citation>
    <scope>NUCLEOTIDE SEQUENCE [LARGE SCALE GENOMIC DNA]</scope>
    <source>
        <strain evidence="6 7">SN-593</strain>
    </source>
</reference>
<evidence type="ECO:0000256" key="2">
    <source>
        <dbReference type="ARBA" id="ARBA00022741"/>
    </source>
</evidence>
<dbReference type="InterPro" id="IPR012334">
    <property type="entry name" value="Pectin_lyas_fold"/>
</dbReference>
<dbReference type="Gene3D" id="1.10.8.60">
    <property type="match status" value="1"/>
</dbReference>
<evidence type="ECO:0000256" key="1">
    <source>
        <dbReference type="ARBA" id="ARBA00010378"/>
    </source>
</evidence>
<dbReference type="InterPro" id="IPR006626">
    <property type="entry name" value="PbH1"/>
</dbReference>
<comment type="similarity">
    <text evidence="1">Belongs to the CbxX/CfxQ family.</text>
</comment>
<dbReference type="GO" id="GO:0016887">
    <property type="term" value="F:ATP hydrolysis activity"/>
    <property type="evidence" value="ECO:0007669"/>
    <property type="project" value="InterPro"/>
</dbReference>